<protein>
    <submittedName>
        <fullName evidence="10">Sphingomyelin phosphodiesterase</fullName>
    </submittedName>
</protein>
<keyword evidence="4" id="KW-0325">Glycoprotein</keyword>
<evidence type="ECO:0000256" key="3">
    <source>
        <dbReference type="ARBA" id="ARBA00023157"/>
    </source>
</evidence>
<dbReference type="GO" id="GO:0005764">
    <property type="term" value="C:lysosome"/>
    <property type="evidence" value="ECO:0007669"/>
    <property type="project" value="TreeGrafter"/>
</dbReference>
<dbReference type="GO" id="GO:0005615">
    <property type="term" value="C:extracellular space"/>
    <property type="evidence" value="ECO:0007669"/>
    <property type="project" value="TreeGrafter"/>
</dbReference>
<dbReference type="SUPFAM" id="SSF47862">
    <property type="entry name" value="Saposin"/>
    <property type="match status" value="1"/>
</dbReference>
<accession>A0A1I7X6J4</accession>
<comment type="catalytic activity">
    <reaction evidence="6">
        <text>a sphingomyelin + H2O = phosphocholine + an N-acylsphing-4-enine + H(+)</text>
        <dbReference type="Rhea" id="RHEA:19253"/>
        <dbReference type="ChEBI" id="CHEBI:15377"/>
        <dbReference type="ChEBI" id="CHEBI:15378"/>
        <dbReference type="ChEBI" id="CHEBI:17636"/>
        <dbReference type="ChEBI" id="CHEBI:52639"/>
        <dbReference type="ChEBI" id="CHEBI:295975"/>
        <dbReference type="EC" id="3.1.4.12"/>
    </reaction>
    <physiologicalReaction direction="left-to-right" evidence="6">
        <dbReference type="Rhea" id="RHEA:19254"/>
    </physiologicalReaction>
</comment>
<dbReference type="GO" id="GO:0061750">
    <property type="term" value="F:acid sphingomyelin phosphodiesterase activity"/>
    <property type="evidence" value="ECO:0007669"/>
    <property type="project" value="TreeGrafter"/>
</dbReference>
<comment type="similarity">
    <text evidence="1">Belongs to the acid sphingomyelinase family.</text>
</comment>
<evidence type="ECO:0000259" key="8">
    <source>
        <dbReference type="PROSITE" id="PS50015"/>
    </source>
</evidence>
<dbReference type="InterPro" id="IPR011001">
    <property type="entry name" value="Saposin-like"/>
</dbReference>
<dbReference type="InterPro" id="IPR029052">
    <property type="entry name" value="Metallo-depent_PP-like"/>
</dbReference>
<organism evidence="9 10">
    <name type="scientific">Heterorhabditis bacteriophora</name>
    <name type="common">Entomopathogenic nematode worm</name>
    <dbReference type="NCBI Taxonomy" id="37862"/>
    <lineage>
        <taxon>Eukaryota</taxon>
        <taxon>Metazoa</taxon>
        <taxon>Ecdysozoa</taxon>
        <taxon>Nematoda</taxon>
        <taxon>Chromadorea</taxon>
        <taxon>Rhabditida</taxon>
        <taxon>Rhabditina</taxon>
        <taxon>Rhabditomorpha</taxon>
        <taxon>Strongyloidea</taxon>
        <taxon>Heterorhabditidae</taxon>
        <taxon>Heterorhabditis</taxon>
    </lineage>
</organism>
<dbReference type="GO" id="GO:0006685">
    <property type="term" value="P:sphingomyelin catabolic process"/>
    <property type="evidence" value="ECO:0007669"/>
    <property type="project" value="TreeGrafter"/>
</dbReference>
<evidence type="ECO:0000313" key="10">
    <source>
        <dbReference type="WBParaSite" id="Hba_13021"/>
    </source>
</evidence>
<dbReference type="SUPFAM" id="SSF56300">
    <property type="entry name" value="Metallo-dependent phosphatases"/>
    <property type="match status" value="1"/>
</dbReference>
<keyword evidence="2" id="KW-0378">Hydrolase</keyword>
<dbReference type="CDD" id="cd00842">
    <property type="entry name" value="MPP_ASMase"/>
    <property type="match status" value="1"/>
</dbReference>
<dbReference type="InterPro" id="IPR004843">
    <property type="entry name" value="Calcineurin-like_PHP"/>
</dbReference>
<feature type="transmembrane region" description="Helical" evidence="7">
    <location>
        <begin position="12"/>
        <end position="34"/>
    </location>
</feature>
<name>A0A1I7X6J4_HETBA</name>
<keyword evidence="5" id="KW-0326">Glycosidase</keyword>
<dbReference type="InterPro" id="IPR008139">
    <property type="entry name" value="SaposinB_dom"/>
</dbReference>
<evidence type="ECO:0000256" key="1">
    <source>
        <dbReference type="ARBA" id="ARBA00008234"/>
    </source>
</evidence>
<dbReference type="WBParaSite" id="Hba_13021">
    <property type="protein sequence ID" value="Hba_13021"/>
    <property type="gene ID" value="Hba_13021"/>
</dbReference>
<keyword evidence="9" id="KW-1185">Reference proteome</keyword>
<dbReference type="Proteomes" id="UP000095283">
    <property type="component" value="Unplaced"/>
</dbReference>
<dbReference type="InterPro" id="IPR041805">
    <property type="entry name" value="ASMase/PPN1_MPP"/>
</dbReference>
<evidence type="ECO:0000313" key="9">
    <source>
        <dbReference type="Proteomes" id="UP000095283"/>
    </source>
</evidence>
<evidence type="ECO:0000256" key="7">
    <source>
        <dbReference type="SAM" id="Phobius"/>
    </source>
</evidence>
<keyword evidence="7" id="KW-0812">Transmembrane</keyword>
<dbReference type="GO" id="GO:0016798">
    <property type="term" value="F:hydrolase activity, acting on glycosyl bonds"/>
    <property type="evidence" value="ECO:0007669"/>
    <property type="project" value="UniProtKB-KW"/>
</dbReference>
<dbReference type="PANTHER" id="PTHR10340">
    <property type="entry name" value="SPHINGOMYELIN PHOSPHODIESTERASE"/>
    <property type="match status" value="1"/>
</dbReference>
<dbReference type="GO" id="GO:0016020">
    <property type="term" value="C:membrane"/>
    <property type="evidence" value="ECO:0007669"/>
    <property type="project" value="GOC"/>
</dbReference>
<sequence>MKLLTTAKVTGYVFLLLLVRKIMIAFIAMGTVTLNRDEVSYETMISDISFESVIRSLPSNKETYILILNKHALNMTMNWLCNTHLMTGCVYIRTDVEVHNNTLIVTLDEDSSTILRDLWPQVHQLKWIVPSLKDTFWADSLSVINLSTREEDIIFDRGSDGGPLIAGKRELEDTTRNVDIFHWKFLPIYRVKLILQGVISVCALLLIRKLILISYPEIFLGALDKRWGVSSLITNWQWCDSVLLDIPPTFIQFDGEAQLGGKLAKVRLSEKFGGEKKEETAREALHSNAFKKREVASYSHQQFRFYQNVIRYLKNQANRPEKRIASCLACTAIVDGVQAMLSLNKTDQEVADFVTRTCNLLNVEQPHVCKNIVDAFTFELAFVLRRALFTSNEFCGAFIQDCGQSEFPLTVMWNLTMPGNKPPIKPWPIIPVTRVSRSFQDNKPTYRVLHLSDIHIDRQYAVGTEAYCQLDDLIGTYAMCCRNYDDETSVGRKNKKKPIYVPAGKWGMPYACDLPYETFESALKHISKNHTDLDYIIITGDFEAHDSWDYTETLTKENMQNMTNVLLKYFPNTPVYIAIGNHEGVPQDAMAPHTMPEYDQRGPQWLYSIMKNMWSKWIPNSALPDVQYRASYAVYPKPGLKLISINTIYCSEFNFYLYIDQVDPDATLQWLIDELMDSEQKGDKVHIISHIPPGDNYCLKGWSHNFFEIIKRQFENTVAQQFYGHTHYDHFQVYYDIDHPDRRPFHFNWIAPSITTYDWLHPSYRIYTIDGGYKGATYLVKDAETYYGNVTEANLYDHEPIWRFEYSTKRCVPKGYYDMIKSNCRRNIA</sequence>
<keyword evidence="7" id="KW-0472">Membrane</keyword>
<proteinExistence type="inferred from homology"/>
<dbReference type="GO" id="GO:0046513">
    <property type="term" value="P:ceramide biosynthetic process"/>
    <property type="evidence" value="ECO:0007669"/>
    <property type="project" value="TreeGrafter"/>
</dbReference>
<reference evidence="10" key="1">
    <citation type="submission" date="2016-11" db="UniProtKB">
        <authorList>
            <consortium name="WormBaseParasite"/>
        </authorList>
    </citation>
    <scope>IDENTIFICATION</scope>
</reference>
<evidence type="ECO:0000256" key="4">
    <source>
        <dbReference type="ARBA" id="ARBA00023180"/>
    </source>
</evidence>
<evidence type="ECO:0000256" key="2">
    <source>
        <dbReference type="ARBA" id="ARBA00022801"/>
    </source>
</evidence>
<keyword evidence="7" id="KW-1133">Transmembrane helix</keyword>
<dbReference type="SMART" id="SM00741">
    <property type="entry name" value="SapB"/>
    <property type="match status" value="1"/>
</dbReference>
<feature type="domain" description="Saposin B-type" evidence="8">
    <location>
        <begin position="323"/>
        <end position="406"/>
    </location>
</feature>
<dbReference type="Gene3D" id="3.60.21.10">
    <property type="match status" value="1"/>
</dbReference>
<dbReference type="PANTHER" id="PTHR10340:SF54">
    <property type="entry name" value="SPHINGOMYELIN PHOSPHODIESTERASE 2"/>
    <property type="match status" value="1"/>
</dbReference>
<dbReference type="AlphaFoldDB" id="A0A1I7X6J4"/>
<dbReference type="PROSITE" id="PS50015">
    <property type="entry name" value="SAP_B"/>
    <property type="match status" value="1"/>
</dbReference>
<dbReference type="Pfam" id="PF00149">
    <property type="entry name" value="Metallophos"/>
    <property type="match status" value="1"/>
</dbReference>
<keyword evidence="3" id="KW-1015">Disulfide bond</keyword>
<dbReference type="Gene3D" id="1.10.225.10">
    <property type="entry name" value="Saposin-like"/>
    <property type="match status" value="1"/>
</dbReference>
<evidence type="ECO:0000256" key="5">
    <source>
        <dbReference type="ARBA" id="ARBA00023295"/>
    </source>
</evidence>
<evidence type="ECO:0000256" key="6">
    <source>
        <dbReference type="ARBA" id="ARBA00047268"/>
    </source>
</evidence>